<keyword evidence="1" id="KW-0812">Transmembrane</keyword>
<sequence length="515" mass="56872">MKKKKMNLSGTVALITALLVLIIFIPINLIVSYYDKGFDMTPAGKYTLNEKTVQLLDETADKHIDIYCLYDLEEFKRSENSEFLPLYHTLKQLEQRDNITLTCFLPDENVTLSKELDPEGLLGLEKGDTFVKSNGVIKKISRNKVFQTGADDTKQYAGEELLAAAVKTCASGSLPTVYFLTGHGEKSIETNLAEFSALLKTNNYDVKELDLGKEGAIPDNAKIIYLAGPTKDITDKEKDLLLEYADNGGAMSFLLDPCDTEGRFTNIEKIMEEFGLVLDYNIVTETTPANMLDDPDQNQNENYLRVEYPAGSQVNTDFTQDLTTDLNKLISSGSFSAGISYTRSLTEIPEDSFPGASYIERSSIIKNTTGLNGKYTTVSKAMGGDDITAKEADEKLSGISLDFGYYSFNKKSGGKLIVIGTTAPIDTVRCTPTVEIPADKQKIASTSGTRMLMIFSNTWLYDSEIQFGVGNKINAYDYMTFEGSNDATKTIVSLFILPVVIAVIGIAVWLKRRNS</sequence>
<evidence type="ECO:0000259" key="2">
    <source>
        <dbReference type="Pfam" id="PF09822"/>
    </source>
</evidence>
<dbReference type="Pfam" id="PF09822">
    <property type="entry name" value="ABC_transp_aux"/>
    <property type="match status" value="1"/>
</dbReference>
<proteinExistence type="predicted"/>
<name>A0A1K1NZQ9_RUMFL</name>
<keyword evidence="1" id="KW-1133">Transmembrane helix</keyword>
<gene>
    <name evidence="3" type="ORF">SAMN02910280_2368</name>
</gene>
<evidence type="ECO:0000313" key="4">
    <source>
        <dbReference type="Proteomes" id="UP000183461"/>
    </source>
</evidence>
<feature type="transmembrane region" description="Helical" evidence="1">
    <location>
        <begin position="12"/>
        <end position="34"/>
    </location>
</feature>
<dbReference type="AlphaFoldDB" id="A0A1K1NZQ9"/>
<dbReference type="Proteomes" id="UP000183461">
    <property type="component" value="Unassembled WGS sequence"/>
</dbReference>
<organism evidence="3 4">
    <name type="scientific">Ruminococcus flavefaciens</name>
    <dbReference type="NCBI Taxonomy" id="1265"/>
    <lineage>
        <taxon>Bacteria</taxon>
        <taxon>Bacillati</taxon>
        <taxon>Bacillota</taxon>
        <taxon>Clostridia</taxon>
        <taxon>Eubacteriales</taxon>
        <taxon>Oscillospiraceae</taxon>
        <taxon>Ruminococcus</taxon>
    </lineage>
</organism>
<evidence type="ECO:0000313" key="3">
    <source>
        <dbReference type="EMBL" id="SFW40693.1"/>
    </source>
</evidence>
<reference evidence="4" key="1">
    <citation type="submission" date="2016-11" db="EMBL/GenBank/DDBJ databases">
        <authorList>
            <person name="Varghese N."/>
            <person name="Submissions S."/>
        </authorList>
    </citation>
    <scope>NUCLEOTIDE SEQUENCE [LARGE SCALE GENOMIC DNA]</scope>
    <source>
        <strain evidence="4">YL228</strain>
    </source>
</reference>
<dbReference type="RefSeq" id="WP_072300620.1">
    <property type="nucleotide sequence ID" value="NZ_FPIP01000006.1"/>
</dbReference>
<keyword evidence="1" id="KW-0472">Membrane</keyword>
<feature type="domain" description="ABC-type uncharacterised transport system" evidence="2">
    <location>
        <begin position="175"/>
        <end position="327"/>
    </location>
</feature>
<dbReference type="InterPro" id="IPR019196">
    <property type="entry name" value="ABC_transp_unknown"/>
</dbReference>
<protein>
    <submittedName>
        <fullName evidence="3">ABC-type uncharacterized transport system</fullName>
    </submittedName>
</protein>
<feature type="transmembrane region" description="Helical" evidence="1">
    <location>
        <begin position="491"/>
        <end position="510"/>
    </location>
</feature>
<accession>A0A1K1NZQ9</accession>
<dbReference type="EMBL" id="FPIP01000006">
    <property type="protein sequence ID" value="SFW40693.1"/>
    <property type="molecule type" value="Genomic_DNA"/>
</dbReference>
<evidence type="ECO:0000256" key="1">
    <source>
        <dbReference type="SAM" id="Phobius"/>
    </source>
</evidence>